<dbReference type="EMBL" id="BBNO01000004">
    <property type="protein sequence ID" value="GAO08779.1"/>
    <property type="molecule type" value="Genomic_DNA"/>
</dbReference>
<keyword evidence="2" id="KW-1185">Reference proteome</keyword>
<name>A0A0N7YLG9_9ACTN</name>
<evidence type="ECO:0000313" key="1">
    <source>
        <dbReference type="EMBL" id="GAO08779.1"/>
    </source>
</evidence>
<evidence type="ECO:0000313" key="2">
    <source>
        <dbReference type="Proteomes" id="UP000048965"/>
    </source>
</evidence>
<reference evidence="2" key="1">
    <citation type="submission" date="2014-09" db="EMBL/GenBank/DDBJ databases">
        <title>Whole genome shotgun sequence of Streptomyces sp. NBRC 110027.</title>
        <authorList>
            <person name="Komaki H."/>
            <person name="Ichikawa N."/>
            <person name="Katano-Makiyama Y."/>
            <person name="Hosoyama A."/>
            <person name="Hashimoto M."/>
            <person name="Uohara A."/>
            <person name="Kitahashi Y."/>
            <person name="Ohji S."/>
            <person name="Kimura A."/>
            <person name="Yamazoe A."/>
            <person name="Igarashi Y."/>
            <person name="Fujita N."/>
        </authorList>
    </citation>
    <scope>NUCLEOTIDE SEQUENCE [LARGE SCALE GENOMIC DNA]</scope>
    <source>
        <strain evidence="2">NBRC 110027</strain>
    </source>
</reference>
<keyword evidence="1" id="KW-0675">Receptor</keyword>
<comment type="caution">
    <text evidence="1">The sequence shown here is derived from an EMBL/GenBank/DDBJ whole genome shotgun (WGS) entry which is preliminary data.</text>
</comment>
<accession>A0A0N7YLG9</accession>
<reference evidence="1 2" key="2">
    <citation type="journal article" date="2015" name="Stand. Genomic Sci.">
        <title>Draft genome sequence of marine-derived Streptomyces sp. TP-A0598, a producer of anti-MRSA antibiotic lydicamycins.</title>
        <authorList>
            <person name="Komaki H."/>
            <person name="Ichikawa N."/>
            <person name="Hosoyama A."/>
            <person name="Fujita N."/>
            <person name="Igarashi Y."/>
        </authorList>
    </citation>
    <scope>NUCLEOTIDE SEQUENCE [LARGE SCALE GENOMIC DNA]</scope>
    <source>
        <strain evidence="1 2">NBRC 110027</strain>
    </source>
</reference>
<dbReference type="Proteomes" id="UP000048965">
    <property type="component" value="Unassembled WGS sequence"/>
</dbReference>
<proteinExistence type="predicted"/>
<dbReference type="AlphaFoldDB" id="A0A0N7YLG9"/>
<gene>
    <name evidence="1" type="ORF">TPA0598_04_04150</name>
</gene>
<protein>
    <submittedName>
        <fullName evidence="1">TonB-dependent receptor</fullName>
    </submittedName>
</protein>
<organism evidence="1 2">
    <name type="scientific">Streptomyces lydicamycinicus</name>
    <dbReference type="NCBI Taxonomy" id="1546107"/>
    <lineage>
        <taxon>Bacteria</taxon>
        <taxon>Bacillati</taxon>
        <taxon>Actinomycetota</taxon>
        <taxon>Actinomycetes</taxon>
        <taxon>Kitasatosporales</taxon>
        <taxon>Streptomycetaceae</taxon>
        <taxon>Streptomyces</taxon>
    </lineage>
</organism>
<sequence>MVGRIQLEVAGHHLDHPVERHAGNDWVHGPIGASVLHAPFEFQVHRSQGEMRFDVAIYWSTWSPDGPGWAAVKSGIAALAKDGWVPE</sequence>